<sequence>MPKDRVPHRTLFAQPCAEWNRPRGGQCMTWQRSMKTLTSKLSRGDNYRLSGSGPRDSSDQWLVTLAELSQSRNQWCPCLQCIST</sequence>
<dbReference type="AlphaFoldDB" id="G7Y5D0"/>
<dbReference type="Proteomes" id="UP000008909">
    <property type="component" value="Unassembled WGS sequence"/>
</dbReference>
<reference evidence="1" key="1">
    <citation type="journal article" date="2011" name="Genome Biol.">
        <title>The draft genome of the carcinogenic human liver fluke Clonorchis sinensis.</title>
        <authorList>
            <person name="Wang X."/>
            <person name="Chen W."/>
            <person name="Huang Y."/>
            <person name="Sun J."/>
            <person name="Men J."/>
            <person name="Liu H."/>
            <person name="Luo F."/>
            <person name="Guo L."/>
            <person name="Lv X."/>
            <person name="Deng C."/>
            <person name="Zhou C."/>
            <person name="Fan Y."/>
            <person name="Li X."/>
            <person name="Huang L."/>
            <person name="Hu Y."/>
            <person name="Liang C."/>
            <person name="Hu X."/>
            <person name="Xu J."/>
            <person name="Yu X."/>
        </authorList>
    </citation>
    <scope>NUCLEOTIDE SEQUENCE [LARGE SCALE GENOMIC DNA]</scope>
    <source>
        <strain evidence="1">Henan</strain>
    </source>
</reference>
<evidence type="ECO:0000313" key="1">
    <source>
        <dbReference type="EMBL" id="GAA48166.1"/>
    </source>
</evidence>
<accession>G7Y5D0</accession>
<organism evidence="1 2">
    <name type="scientific">Clonorchis sinensis</name>
    <name type="common">Chinese liver fluke</name>
    <dbReference type="NCBI Taxonomy" id="79923"/>
    <lineage>
        <taxon>Eukaryota</taxon>
        <taxon>Metazoa</taxon>
        <taxon>Spiralia</taxon>
        <taxon>Lophotrochozoa</taxon>
        <taxon>Platyhelminthes</taxon>
        <taxon>Trematoda</taxon>
        <taxon>Digenea</taxon>
        <taxon>Opisthorchiida</taxon>
        <taxon>Opisthorchiata</taxon>
        <taxon>Opisthorchiidae</taxon>
        <taxon>Clonorchis</taxon>
    </lineage>
</organism>
<name>G7Y5D0_CLOSI</name>
<keyword evidence="2" id="KW-1185">Reference proteome</keyword>
<dbReference type="EMBL" id="DF142872">
    <property type="protein sequence ID" value="GAA48166.1"/>
    <property type="molecule type" value="Genomic_DNA"/>
</dbReference>
<proteinExistence type="predicted"/>
<protein>
    <submittedName>
        <fullName evidence="1">Uncharacterized protein</fullName>
    </submittedName>
</protein>
<gene>
    <name evidence="1" type="ORF">CLF_101260</name>
</gene>
<reference key="2">
    <citation type="submission" date="2011-10" db="EMBL/GenBank/DDBJ databases">
        <title>The genome and transcriptome sequence of Clonorchis sinensis provide insights into the carcinogenic liver fluke.</title>
        <authorList>
            <person name="Wang X."/>
            <person name="Huang Y."/>
            <person name="Chen W."/>
            <person name="Liu H."/>
            <person name="Guo L."/>
            <person name="Chen Y."/>
            <person name="Luo F."/>
            <person name="Zhou W."/>
            <person name="Sun J."/>
            <person name="Mao Q."/>
            <person name="Liang P."/>
            <person name="Zhou C."/>
            <person name="Tian Y."/>
            <person name="Men J."/>
            <person name="Lv X."/>
            <person name="Huang L."/>
            <person name="Zhou J."/>
            <person name="Hu Y."/>
            <person name="Li R."/>
            <person name="Zhang F."/>
            <person name="Lei H."/>
            <person name="Li X."/>
            <person name="Hu X."/>
            <person name="Liang C."/>
            <person name="Xu J."/>
            <person name="Wu Z."/>
            <person name="Yu X."/>
        </authorList>
    </citation>
    <scope>NUCLEOTIDE SEQUENCE</scope>
    <source>
        <strain>Henan</strain>
    </source>
</reference>
<evidence type="ECO:0000313" key="2">
    <source>
        <dbReference type="Proteomes" id="UP000008909"/>
    </source>
</evidence>